<gene>
    <name evidence="1" type="ORF">XE03_1477</name>
</gene>
<organism evidence="1 2">
    <name type="scientific">candidate division TA06 bacterium 34_109</name>
    <dbReference type="NCBI Taxonomy" id="1635277"/>
    <lineage>
        <taxon>Bacteria</taxon>
        <taxon>Bacteria division TA06</taxon>
    </lineage>
</organism>
<name>A0A101I0D3_UNCT6</name>
<dbReference type="Proteomes" id="UP000053467">
    <property type="component" value="Unassembled WGS sequence"/>
</dbReference>
<reference evidence="2" key="1">
    <citation type="journal article" date="2015" name="MBio">
        <title>Genome-Resolved Metagenomic Analysis Reveals Roles for Candidate Phyla and Other Microbial Community Members in Biogeochemical Transformations in Oil Reservoirs.</title>
        <authorList>
            <person name="Hu P."/>
            <person name="Tom L."/>
            <person name="Singh A."/>
            <person name="Thomas B.C."/>
            <person name="Baker B.J."/>
            <person name="Piceno Y.M."/>
            <person name="Andersen G.L."/>
            <person name="Banfield J.F."/>
        </authorList>
    </citation>
    <scope>NUCLEOTIDE SEQUENCE [LARGE SCALE GENOMIC DNA]</scope>
</reference>
<accession>A0A101I0D3</accession>
<dbReference type="PROSITE" id="PS51257">
    <property type="entry name" value="PROKAR_LIPOPROTEIN"/>
    <property type="match status" value="1"/>
</dbReference>
<sequence>MKKDKKKEGFTTLFIIILIVVACFPLRAFAERVEIGKTYWVEKSEKNGGIELTVFDCQLKECIGEEEADSDEIFIIISTLWQNIIPPVKKEISKSKDKEAGGLGFGVSKSQEQTQEVELFTPYLVENLQDNMYLIINNKHIAQIDEVTNELSAPLPLKDLTLPEYEDELEGRIVFRSYKEEINSLLLVFFDFEQGHIQIPLMELPEAKEEIPPLITQENEYLKISFYGIKPQGDICLIDLGVESVSKGNVIDLDFGQNVFLIEDGLYQYEALETEEMPFSLYGFTRFIPYWERRGYLAFKIPPIQKNLSLLVNIPRAESLIFNLNPKIPISPLPKPFTTIVDGEVAKIDILGLTRADMINGQYLEKDQQYLILDIIIHCIPLNQGNLILQSGEQFILIDQLGNKYSISEVTQNIRHGIKLEQTVPAGTARRFNLVYEVPLNIQKITLYYRGFTLEENIPIEVK</sequence>
<evidence type="ECO:0000313" key="2">
    <source>
        <dbReference type="Proteomes" id="UP000053467"/>
    </source>
</evidence>
<dbReference type="EMBL" id="LGGX01000018">
    <property type="protein sequence ID" value="KUK86461.1"/>
    <property type="molecule type" value="Genomic_DNA"/>
</dbReference>
<comment type="caution">
    <text evidence="1">The sequence shown here is derived from an EMBL/GenBank/DDBJ whole genome shotgun (WGS) entry which is preliminary data.</text>
</comment>
<proteinExistence type="predicted"/>
<dbReference type="AlphaFoldDB" id="A0A101I0D3"/>
<protein>
    <submittedName>
        <fullName evidence="1">Uncharacterized protein</fullName>
    </submittedName>
</protein>
<evidence type="ECO:0000313" key="1">
    <source>
        <dbReference type="EMBL" id="KUK86461.1"/>
    </source>
</evidence>